<protein>
    <submittedName>
        <fullName evidence="2">Uncharacterized protein</fullName>
    </submittedName>
</protein>
<evidence type="ECO:0000313" key="3">
    <source>
        <dbReference type="Proteomes" id="UP000237839"/>
    </source>
</evidence>
<comment type="caution">
    <text evidence="2">The sequence shown here is derived from an EMBL/GenBank/DDBJ whole genome shotgun (WGS) entry which is preliminary data.</text>
</comment>
<dbReference type="EMBL" id="PUGF01000009">
    <property type="protein sequence ID" value="PRC93104.1"/>
    <property type="molecule type" value="Genomic_DNA"/>
</dbReference>
<keyword evidence="1" id="KW-1133">Transmembrane helix</keyword>
<reference evidence="2 3" key="1">
    <citation type="submission" date="2018-02" db="EMBL/GenBank/DDBJ databases">
        <title>Solimicrobium silvestre gen. nov., sp. nov., isolated from alpine forest soil.</title>
        <authorList>
            <person name="Margesin R."/>
            <person name="Albuquerque L."/>
            <person name="Zhang D.-C."/>
            <person name="Froufe H.J.C."/>
            <person name="Severino R."/>
            <person name="Roxo I."/>
            <person name="Egas C."/>
            <person name="Da Costa M.S."/>
        </authorList>
    </citation>
    <scope>NUCLEOTIDE SEQUENCE [LARGE SCALE GENOMIC DNA]</scope>
    <source>
        <strain evidence="2 3">S20-91</strain>
    </source>
</reference>
<sequence length="97" mass="10433">MQDDYGNSLPRSPSPDEWASLCKWVGSLEDGLAENMKVCRRTEDNTAEIIIVFDSVKGAFKVLGWIGQIAKPVAAIISLGLATWGVVLAVKAGISQK</sequence>
<proteinExistence type="predicted"/>
<keyword evidence="1" id="KW-0812">Transmembrane</keyword>
<keyword evidence="1" id="KW-0472">Membrane</keyword>
<dbReference type="AlphaFoldDB" id="A0A2S9GZE9"/>
<gene>
    <name evidence="2" type="ORF">S2091_2190</name>
</gene>
<evidence type="ECO:0000256" key="1">
    <source>
        <dbReference type="SAM" id="Phobius"/>
    </source>
</evidence>
<dbReference type="OrthoDB" id="8641251at2"/>
<accession>A0A2S9GZE9</accession>
<organism evidence="2 3">
    <name type="scientific">Solimicrobium silvestre</name>
    <dbReference type="NCBI Taxonomy" id="2099400"/>
    <lineage>
        <taxon>Bacteria</taxon>
        <taxon>Pseudomonadati</taxon>
        <taxon>Pseudomonadota</taxon>
        <taxon>Betaproteobacteria</taxon>
        <taxon>Burkholderiales</taxon>
        <taxon>Oxalobacteraceae</taxon>
        <taxon>Solimicrobium</taxon>
    </lineage>
</organism>
<feature type="transmembrane region" description="Helical" evidence="1">
    <location>
        <begin position="73"/>
        <end position="94"/>
    </location>
</feature>
<dbReference type="RefSeq" id="WP_105531842.1">
    <property type="nucleotide sequence ID" value="NZ_PUGF01000009.1"/>
</dbReference>
<keyword evidence="3" id="KW-1185">Reference proteome</keyword>
<name>A0A2S9GZE9_9BURK</name>
<dbReference type="Proteomes" id="UP000237839">
    <property type="component" value="Unassembled WGS sequence"/>
</dbReference>
<evidence type="ECO:0000313" key="2">
    <source>
        <dbReference type="EMBL" id="PRC93104.1"/>
    </source>
</evidence>